<organism evidence="2 3">
    <name type="scientific">Mortierella polycephala</name>
    <dbReference type="NCBI Taxonomy" id="41804"/>
    <lineage>
        <taxon>Eukaryota</taxon>
        <taxon>Fungi</taxon>
        <taxon>Fungi incertae sedis</taxon>
        <taxon>Mucoromycota</taxon>
        <taxon>Mortierellomycotina</taxon>
        <taxon>Mortierellomycetes</taxon>
        <taxon>Mortierellales</taxon>
        <taxon>Mortierellaceae</taxon>
        <taxon>Mortierella</taxon>
    </lineage>
</organism>
<feature type="compositionally biased region" description="Basic residues" evidence="1">
    <location>
        <begin position="24"/>
        <end position="34"/>
    </location>
</feature>
<name>A0A9P6TWS6_9FUNG</name>
<keyword evidence="3" id="KW-1185">Reference proteome</keyword>
<proteinExistence type="predicted"/>
<evidence type="ECO:0000313" key="2">
    <source>
        <dbReference type="EMBL" id="KAG0249886.1"/>
    </source>
</evidence>
<reference evidence="2" key="1">
    <citation type="journal article" date="2020" name="Fungal Divers.">
        <title>Resolving the Mortierellaceae phylogeny through synthesis of multi-gene phylogenetics and phylogenomics.</title>
        <authorList>
            <person name="Vandepol N."/>
            <person name="Liber J."/>
            <person name="Desiro A."/>
            <person name="Na H."/>
            <person name="Kennedy M."/>
            <person name="Barry K."/>
            <person name="Grigoriev I.V."/>
            <person name="Miller A.N."/>
            <person name="O'Donnell K."/>
            <person name="Stajich J.E."/>
            <person name="Bonito G."/>
        </authorList>
    </citation>
    <scope>NUCLEOTIDE SEQUENCE</scope>
    <source>
        <strain evidence="2">KOD948</strain>
    </source>
</reference>
<feature type="region of interest" description="Disordered" evidence="1">
    <location>
        <begin position="24"/>
        <end position="84"/>
    </location>
</feature>
<protein>
    <submittedName>
        <fullName evidence="2">Uncharacterized protein</fullName>
    </submittedName>
</protein>
<accession>A0A9P6TWS6</accession>
<dbReference type="Proteomes" id="UP000726737">
    <property type="component" value="Unassembled WGS sequence"/>
</dbReference>
<dbReference type="AlphaFoldDB" id="A0A9P6TWS6"/>
<evidence type="ECO:0000313" key="3">
    <source>
        <dbReference type="Proteomes" id="UP000726737"/>
    </source>
</evidence>
<feature type="non-terminal residue" evidence="2">
    <location>
        <position position="84"/>
    </location>
</feature>
<evidence type="ECO:0000256" key="1">
    <source>
        <dbReference type="SAM" id="MobiDB-lite"/>
    </source>
</evidence>
<sequence>SSRMTTRRSCYRSKMSCMQSTRKLLQKNKRKKQRGNFNRMPQHQHRPQHRQVPPSQTLITRTPHCLRLPVSTASPPTHPPRKLY</sequence>
<gene>
    <name evidence="2" type="ORF">BG011_008847</name>
</gene>
<comment type="caution">
    <text evidence="2">The sequence shown here is derived from an EMBL/GenBank/DDBJ whole genome shotgun (WGS) entry which is preliminary data.</text>
</comment>
<dbReference type="EMBL" id="JAAAJA010000752">
    <property type="protein sequence ID" value="KAG0249886.1"/>
    <property type="molecule type" value="Genomic_DNA"/>
</dbReference>
<feature type="non-terminal residue" evidence="2">
    <location>
        <position position="1"/>
    </location>
</feature>